<dbReference type="PROSITE" id="PS50172">
    <property type="entry name" value="BRCT"/>
    <property type="match status" value="2"/>
</dbReference>
<dbReference type="OrthoDB" id="129353at2759"/>
<evidence type="ECO:0000256" key="1">
    <source>
        <dbReference type="ARBA" id="ARBA00004123"/>
    </source>
</evidence>
<comment type="subcellular location">
    <subcellularLocation>
        <location evidence="1">Nucleus</location>
    </subcellularLocation>
</comment>
<dbReference type="GO" id="GO:0000077">
    <property type="term" value="P:DNA damage checkpoint signaling"/>
    <property type="evidence" value="ECO:0007669"/>
    <property type="project" value="TreeGrafter"/>
</dbReference>
<dbReference type="PANTHER" id="PTHR15321:SF3">
    <property type="entry name" value="TP53-BINDING PROTEIN 1"/>
    <property type="match status" value="1"/>
</dbReference>
<accession>A0A139AT08</accession>
<organism evidence="5 6">
    <name type="scientific">Gonapodya prolifera (strain JEL478)</name>
    <name type="common">Monoblepharis prolifera</name>
    <dbReference type="NCBI Taxonomy" id="1344416"/>
    <lineage>
        <taxon>Eukaryota</taxon>
        <taxon>Fungi</taxon>
        <taxon>Fungi incertae sedis</taxon>
        <taxon>Chytridiomycota</taxon>
        <taxon>Chytridiomycota incertae sedis</taxon>
        <taxon>Monoblepharidomycetes</taxon>
        <taxon>Monoblepharidales</taxon>
        <taxon>Gonapodyaceae</taxon>
        <taxon>Gonapodya</taxon>
    </lineage>
</organism>
<keyword evidence="6" id="KW-1185">Reference proteome</keyword>
<dbReference type="InterPro" id="IPR047252">
    <property type="entry name" value="TP53BP1-like"/>
</dbReference>
<evidence type="ECO:0000256" key="2">
    <source>
        <dbReference type="ARBA" id="ARBA00022763"/>
    </source>
</evidence>
<feature type="domain" description="BRCT" evidence="4">
    <location>
        <begin position="242"/>
        <end position="338"/>
    </location>
</feature>
<protein>
    <submittedName>
        <fullName evidence="5">BRCT domain-containing protein</fullName>
    </submittedName>
</protein>
<dbReference type="InterPro" id="IPR047250">
    <property type="entry name" value="BRCT_p53bp1-like_rpt2"/>
</dbReference>
<dbReference type="GO" id="GO:0005634">
    <property type="term" value="C:nucleus"/>
    <property type="evidence" value="ECO:0007669"/>
    <property type="project" value="UniProtKB-SubCell"/>
</dbReference>
<dbReference type="GO" id="GO:0045944">
    <property type="term" value="P:positive regulation of transcription by RNA polymerase II"/>
    <property type="evidence" value="ECO:0007669"/>
    <property type="project" value="TreeGrafter"/>
</dbReference>
<keyword evidence="3" id="KW-0539">Nucleus</keyword>
<dbReference type="Proteomes" id="UP000070544">
    <property type="component" value="Unassembled WGS sequence"/>
</dbReference>
<dbReference type="CDD" id="cd17724">
    <property type="entry name" value="BRCT_p53bp1_rpt2"/>
    <property type="match status" value="1"/>
</dbReference>
<dbReference type="InterPro" id="IPR036420">
    <property type="entry name" value="BRCT_dom_sf"/>
</dbReference>
<gene>
    <name evidence="5" type="ORF">M427DRAFT_432254</name>
</gene>
<reference evidence="5 6" key="1">
    <citation type="journal article" date="2015" name="Genome Biol. Evol.">
        <title>Phylogenomic analyses indicate that early fungi evolved digesting cell walls of algal ancestors of land plants.</title>
        <authorList>
            <person name="Chang Y."/>
            <person name="Wang S."/>
            <person name="Sekimoto S."/>
            <person name="Aerts A.L."/>
            <person name="Choi C."/>
            <person name="Clum A."/>
            <person name="LaButti K.M."/>
            <person name="Lindquist E.A."/>
            <person name="Yee Ngan C."/>
            <person name="Ohm R.A."/>
            <person name="Salamov A.A."/>
            <person name="Grigoriev I.V."/>
            <person name="Spatafora J.W."/>
            <person name="Berbee M.L."/>
        </authorList>
    </citation>
    <scope>NUCLEOTIDE SEQUENCE [LARGE SCALE GENOMIC DNA]</scope>
    <source>
        <strain evidence="5 6">JEL478</strain>
    </source>
</reference>
<dbReference type="InterPro" id="IPR047249">
    <property type="entry name" value="BRCT_p53bp1-like_rpt1"/>
</dbReference>
<dbReference type="SMART" id="SM00292">
    <property type="entry name" value="BRCT"/>
    <property type="match status" value="2"/>
</dbReference>
<evidence type="ECO:0000256" key="3">
    <source>
        <dbReference type="ARBA" id="ARBA00023242"/>
    </source>
</evidence>
<dbReference type="Gene3D" id="3.40.50.10190">
    <property type="entry name" value="BRCT domain"/>
    <property type="match status" value="2"/>
</dbReference>
<feature type="non-terminal residue" evidence="5">
    <location>
        <position position="1"/>
    </location>
</feature>
<name>A0A139AT08_GONPJ</name>
<dbReference type="SUPFAM" id="SSF52113">
    <property type="entry name" value="BRCT domain"/>
    <property type="match status" value="2"/>
</dbReference>
<dbReference type="EMBL" id="KQ965737">
    <property type="protein sequence ID" value="KXS19872.1"/>
    <property type="molecule type" value="Genomic_DNA"/>
</dbReference>
<dbReference type="CDD" id="cd17745">
    <property type="entry name" value="BRCT_p53bp1_rpt1"/>
    <property type="match status" value="1"/>
</dbReference>
<dbReference type="Pfam" id="PF00533">
    <property type="entry name" value="BRCT"/>
    <property type="match status" value="1"/>
</dbReference>
<dbReference type="STRING" id="1344416.A0A139AT08"/>
<evidence type="ECO:0000313" key="5">
    <source>
        <dbReference type="EMBL" id="KXS19872.1"/>
    </source>
</evidence>
<dbReference type="InterPro" id="IPR001357">
    <property type="entry name" value="BRCT_dom"/>
</dbReference>
<dbReference type="PANTHER" id="PTHR15321">
    <property type="entry name" value="TUMOR SUPPRESSOR P53-BINDING PROTEIN 1"/>
    <property type="match status" value="1"/>
</dbReference>
<dbReference type="GO" id="GO:0042393">
    <property type="term" value="F:histone binding"/>
    <property type="evidence" value="ECO:0007669"/>
    <property type="project" value="TreeGrafter"/>
</dbReference>
<sequence>LCAGQTGILDVENLFALRPLPRGASVFSFRKSGRTSSLVAAKVLEASEDEVQISWSDSPDSRETRSWAQIFVERGFVEGLHKVEDENWEDGADDIMIMKQEVLSPPSKQSDQLLAEYAFVLTLPTEVPRRNCDRCEPSGNLSAPNKQDMARQILHHGGKVFESFSDCFKGRERLTNRTVILLANRPLRTVKYLMALALGVPTVSTVWLRTCCEKGIFIDPSLYRLANGFVKELGAFVSPSAQLTGVFGGFRAYVHSMSATWRSTWEVVLISAGATILPGNASNGPKTCDMIVADRPISAVTIKSMFNTRSVYPSVVSSEFVLQCVIAQRPLDPQSHHLYKPRSAVG</sequence>
<evidence type="ECO:0000259" key="4">
    <source>
        <dbReference type="PROSITE" id="PS50172"/>
    </source>
</evidence>
<feature type="domain" description="BRCT" evidence="4">
    <location>
        <begin position="109"/>
        <end position="225"/>
    </location>
</feature>
<keyword evidence="2" id="KW-0227">DNA damage</keyword>
<proteinExistence type="predicted"/>
<evidence type="ECO:0000313" key="6">
    <source>
        <dbReference type="Proteomes" id="UP000070544"/>
    </source>
</evidence>
<dbReference type="AlphaFoldDB" id="A0A139AT08"/>
<dbReference type="Pfam" id="PF18428">
    <property type="entry name" value="BRCT_3"/>
    <property type="match status" value="1"/>
</dbReference>